<dbReference type="EMBL" id="BART01007909">
    <property type="protein sequence ID" value="GAG65580.1"/>
    <property type="molecule type" value="Genomic_DNA"/>
</dbReference>
<feature type="non-terminal residue" evidence="1">
    <location>
        <position position="115"/>
    </location>
</feature>
<comment type="caution">
    <text evidence="1">The sequence shown here is derived from an EMBL/GenBank/DDBJ whole genome shotgun (WGS) entry which is preliminary data.</text>
</comment>
<protein>
    <submittedName>
        <fullName evidence="1">Uncharacterized protein</fullName>
    </submittedName>
</protein>
<proteinExistence type="predicted"/>
<accession>X0Z865</accession>
<organism evidence="1">
    <name type="scientific">marine sediment metagenome</name>
    <dbReference type="NCBI Taxonomy" id="412755"/>
    <lineage>
        <taxon>unclassified sequences</taxon>
        <taxon>metagenomes</taxon>
        <taxon>ecological metagenomes</taxon>
    </lineage>
</organism>
<name>X0Z865_9ZZZZ</name>
<sequence length="115" mass="13247">MASHYDVPLTDSWHPELLLRSPNLGIPCLIHEAEEITFYVLLGGIKNNLNIKSLLKGRLFLQSLSDTRQILQDRKVKNVYDMDDLISCLRQKLIPLKIEKVKKPVESEWCGVDMD</sequence>
<reference evidence="1" key="1">
    <citation type="journal article" date="2014" name="Front. Microbiol.">
        <title>High frequency of phylogenetically diverse reductive dehalogenase-homologous genes in deep subseafloor sedimentary metagenomes.</title>
        <authorList>
            <person name="Kawai M."/>
            <person name="Futagami T."/>
            <person name="Toyoda A."/>
            <person name="Takaki Y."/>
            <person name="Nishi S."/>
            <person name="Hori S."/>
            <person name="Arai W."/>
            <person name="Tsubouchi T."/>
            <person name="Morono Y."/>
            <person name="Uchiyama I."/>
            <person name="Ito T."/>
            <person name="Fujiyama A."/>
            <person name="Inagaki F."/>
            <person name="Takami H."/>
        </authorList>
    </citation>
    <scope>NUCLEOTIDE SEQUENCE</scope>
    <source>
        <strain evidence="1">Expedition CK06-06</strain>
    </source>
</reference>
<gene>
    <name evidence="1" type="ORF">S01H4_17898</name>
</gene>
<evidence type="ECO:0000313" key="1">
    <source>
        <dbReference type="EMBL" id="GAG65580.1"/>
    </source>
</evidence>
<dbReference type="AlphaFoldDB" id="X0Z865"/>